<dbReference type="InterPro" id="IPR018247">
    <property type="entry name" value="EF_Hand_1_Ca_BS"/>
</dbReference>
<accession>A0ABS8JL00</accession>
<dbReference type="EMBL" id="JAJGAK010000004">
    <property type="protein sequence ID" value="MCC8364294.1"/>
    <property type="molecule type" value="Genomic_DNA"/>
</dbReference>
<feature type="compositionally biased region" description="Basic and acidic residues" evidence="1">
    <location>
        <begin position="73"/>
        <end position="92"/>
    </location>
</feature>
<gene>
    <name evidence="4" type="ORF">LK996_14560</name>
</gene>
<feature type="signal peptide" evidence="2">
    <location>
        <begin position="1"/>
        <end position="29"/>
    </location>
</feature>
<reference evidence="4" key="1">
    <citation type="submission" date="2021-10" db="EMBL/GenBank/DDBJ databases">
        <authorList>
            <person name="Lyu M."/>
            <person name="Wang X."/>
            <person name="Meng X."/>
            <person name="Xu K."/>
        </authorList>
    </citation>
    <scope>NUCLEOTIDE SEQUENCE</scope>
    <source>
        <strain evidence="4">A6</strain>
    </source>
</reference>
<name>A0ABS8JL00_9GAMM</name>
<dbReference type="PROSITE" id="PS00018">
    <property type="entry name" value="EF_HAND_1"/>
    <property type="match status" value="3"/>
</dbReference>
<dbReference type="Pfam" id="PF13202">
    <property type="entry name" value="EF-hand_5"/>
    <property type="match status" value="3"/>
</dbReference>
<feature type="compositionally biased region" description="Polar residues" evidence="1">
    <location>
        <begin position="31"/>
        <end position="41"/>
    </location>
</feature>
<dbReference type="SUPFAM" id="SSF47473">
    <property type="entry name" value="EF-hand"/>
    <property type="match status" value="1"/>
</dbReference>
<dbReference type="InterPro" id="IPR011992">
    <property type="entry name" value="EF-hand-dom_pair"/>
</dbReference>
<keyword evidence="2" id="KW-0732">Signal</keyword>
<dbReference type="Gene3D" id="1.10.238.10">
    <property type="entry name" value="EF-hand"/>
    <property type="match status" value="1"/>
</dbReference>
<comment type="caution">
    <text evidence="4">The sequence shown here is derived from an EMBL/GenBank/DDBJ whole genome shotgun (WGS) entry which is preliminary data.</text>
</comment>
<protein>
    <recommendedName>
        <fullName evidence="3">EF-hand domain-containing protein</fullName>
    </recommendedName>
</protein>
<dbReference type="InterPro" id="IPR002048">
    <property type="entry name" value="EF_hand_dom"/>
</dbReference>
<organism evidence="4 5">
    <name type="scientific">Noviluteimonas lactosilytica</name>
    <dbReference type="NCBI Taxonomy" id="2888523"/>
    <lineage>
        <taxon>Bacteria</taxon>
        <taxon>Pseudomonadati</taxon>
        <taxon>Pseudomonadota</taxon>
        <taxon>Gammaproteobacteria</taxon>
        <taxon>Lysobacterales</taxon>
        <taxon>Lysobacteraceae</taxon>
        <taxon>Noviluteimonas</taxon>
    </lineage>
</organism>
<keyword evidence="5" id="KW-1185">Reference proteome</keyword>
<evidence type="ECO:0000313" key="5">
    <source>
        <dbReference type="Proteomes" id="UP001165293"/>
    </source>
</evidence>
<proteinExistence type="predicted"/>
<feature type="chain" id="PRO_5047017077" description="EF-hand domain-containing protein" evidence="2">
    <location>
        <begin position="30"/>
        <end position="158"/>
    </location>
</feature>
<dbReference type="Proteomes" id="UP001165293">
    <property type="component" value="Unassembled WGS sequence"/>
</dbReference>
<evidence type="ECO:0000259" key="3">
    <source>
        <dbReference type="PROSITE" id="PS50222"/>
    </source>
</evidence>
<feature type="region of interest" description="Disordered" evidence="1">
    <location>
        <begin position="31"/>
        <end position="108"/>
    </location>
</feature>
<dbReference type="RefSeq" id="WP_230528088.1">
    <property type="nucleotide sequence ID" value="NZ_JAJGAK010000004.1"/>
</dbReference>
<evidence type="ECO:0000313" key="4">
    <source>
        <dbReference type="EMBL" id="MCC8364294.1"/>
    </source>
</evidence>
<sequence length="158" mass="16894">MNPLSVRVAAFTIAVGTLLIGTCAAQVNTAPDATPRTSNPVPSDARLPQNAQQRMAALDRNGDGSVSEDEYEDSIRDTFRALDADRNNRVSPDELASAGAPQQDGMLSPADRIRRIDMNTDGELTEEELERGAEQAFELLDTSDDDTLDLGELMSGGG</sequence>
<dbReference type="PROSITE" id="PS50222">
    <property type="entry name" value="EF_HAND_2"/>
    <property type="match status" value="1"/>
</dbReference>
<evidence type="ECO:0000256" key="1">
    <source>
        <dbReference type="SAM" id="MobiDB-lite"/>
    </source>
</evidence>
<feature type="domain" description="EF-hand" evidence="3">
    <location>
        <begin position="46"/>
        <end position="81"/>
    </location>
</feature>
<evidence type="ECO:0000256" key="2">
    <source>
        <dbReference type="SAM" id="SignalP"/>
    </source>
</evidence>